<name>A0A6G0W2I3_APHCR</name>
<dbReference type="OrthoDB" id="6604377at2759"/>
<dbReference type="PANTHER" id="PTHR46599">
    <property type="entry name" value="PIGGYBAC TRANSPOSABLE ELEMENT-DERIVED PROTEIN 4"/>
    <property type="match status" value="1"/>
</dbReference>
<feature type="region of interest" description="Disordered" evidence="1">
    <location>
        <begin position="1"/>
        <end position="37"/>
    </location>
</feature>
<protein>
    <submittedName>
        <fullName evidence="3">PiggyBac transposable element-derived protein 4-like</fullName>
    </submittedName>
</protein>
<gene>
    <name evidence="3" type="ORF">FWK35_00033809</name>
</gene>
<evidence type="ECO:0000313" key="4">
    <source>
        <dbReference type="Proteomes" id="UP000478052"/>
    </source>
</evidence>
<dbReference type="AlphaFoldDB" id="A0A6G0W2I3"/>
<evidence type="ECO:0000259" key="2">
    <source>
        <dbReference type="Pfam" id="PF13843"/>
    </source>
</evidence>
<feature type="non-terminal residue" evidence="3">
    <location>
        <position position="827"/>
    </location>
</feature>
<reference evidence="3 4" key="1">
    <citation type="submission" date="2019-08" db="EMBL/GenBank/DDBJ databases">
        <title>Whole genome of Aphis craccivora.</title>
        <authorList>
            <person name="Voronova N.V."/>
            <person name="Shulinski R.S."/>
            <person name="Bandarenka Y.V."/>
            <person name="Zhorov D.G."/>
            <person name="Warner D."/>
        </authorList>
    </citation>
    <scope>NUCLEOTIDE SEQUENCE [LARGE SCALE GENOMIC DNA]</scope>
    <source>
        <strain evidence="3">180601</strain>
        <tissue evidence="3">Whole Body</tissue>
    </source>
</reference>
<dbReference type="Pfam" id="PF13843">
    <property type="entry name" value="DDE_Tnp_1_7"/>
    <property type="match status" value="1"/>
</dbReference>
<dbReference type="InterPro" id="IPR029526">
    <property type="entry name" value="PGBD"/>
</dbReference>
<comment type="caution">
    <text evidence="3">The sequence shown here is derived from an EMBL/GenBank/DDBJ whole genome shotgun (WGS) entry which is preliminary data.</text>
</comment>
<dbReference type="Proteomes" id="UP000478052">
    <property type="component" value="Unassembled WGS sequence"/>
</dbReference>
<sequence>MNRQEIEAMLESNSGSYSEDYDDTDADPNWSSKSEPDENIYERELLDNCNVTINTIGNNWNNDFSNGQLNSHIIFNPDVNTTGINPDIIETMSDASPIEFFYLFFYKEIIDMLVVETNRYANAKKNTAGLSRHARIRKLVDTNEQKIELFFGIAMWMGMMKLSIAHYWKNSKLYSCNIPKFMSRNRFEIILSMLHISDNDKAPTNDRFTIILILLYYDIDLLVENFNSAVIPEESVCIDESMAPYLGRLSFRQYISNKRHHYGVKIFKLCTRDFYTSKYKIYAGKEAIMGDSVSCKVVMEPYLDFGRTLYADNWYNSIDLAEKLLQRKTHLVGTLKSNIKRNPKDITQKKLNRGEIFAKKSDREIMVLKWRDRRDVLMISTKHSNTMEEVMAKRGIKIKPKAVINYNRGKGYIDLTDQMGSYSSCLRRGVKWYRKVAMDIICNTLLLNAFSIYKGVTGNSKTITQFKDDIINGLIQQSVFQKFQKFQNYMMNISWSSKVVEKSNVKAFMQKQRRCFEKFINKKNKDLLGGVETCGTSGNLVNKNDGIKNTNMDCEIREVTNINENITGLENVKNLTPPLDVQDTHNILNDRCVYDLSDPGCCWPSEITHHIRIKILSHQEFPANNENPPRKFTYYHFYRTMSNGERVDREWGSFDKVCTKSNGKFLGLIEMMASFDDVMAEHIRRINNQEIHEHYIGPEIQNKLIEQMSNFISVESTTGLHLTNLLVSKLQEYNIDLLDCRGEGYVNVSNLKGQYQGVQSRIKELNSRAFFTPCASQNLYLLLKDIFKSSTKAISFFGLDNSSYCLLEGGPSGEFNSGSMCRIRRSN</sequence>
<dbReference type="PANTHER" id="PTHR46599:SF3">
    <property type="entry name" value="PIGGYBAC TRANSPOSABLE ELEMENT-DERIVED PROTEIN 4"/>
    <property type="match status" value="1"/>
</dbReference>
<evidence type="ECO:0000256" key="1">
    <source>
        <dbReference type="SAM" id="MobiDB-lite"/>
    </source>
</evidence>
<organism evidence="3 4">
    <name type="scientific">Aphis craccivora</name>
    <name type="common">Cowpea aphid</name>
    <dbReference type="NCBI Taxonomy" id="307492"/>
    <lineage>
        <taxon>Eukaryota</taxon>
        <taxon>Metazoa</taxon>
        <taxon>Ecdysozoa</taxon>
        <taxon>Arthropoda</taxon>
        <taxon>Hexapoda</taxon>
        <taxon>Insecta</taxon>
        <taxon>Pterygota</taxon>
        <taxon>Neoptera</taxon>
        <taxon>Paraneoptera</taxon>
        <taxon>Hemiptera</taxon>
        <taxon>Sternorrhyncha</taxon>
        <taxon>Aphidomorpha</taxon>
        <taxon>Aphidoidea</taxon>
        <taxon>Aphididae</taxon>
        <taxon>Aphidini</taxon>
        <taxon>Aphis</taxon>
        <taxon>Aphis</taxon>
    </lineage>
</organism>
<proteinExistence type="predicted"/>
<feature type="domain" description="PiggyBac transposable element-derived protein" evidence="2">
    <location>
        <begin position="96"/>
        <end position="450"/>
    </location>
</feature>
<evidence type="ECO:0000313" key="3">
    <source>
        <dbReference type="EMBL" id="KAF0720970.1"/>
    </source>
</evidence>
<accession>A0A6G0W2I3</accession>
<dbReference type="EMBL" id="VUJU01009349">
    <property type="protein sequence ID" value="KAF0720970.1"/>
    <property type="molecule type" value="Genomic_DNA"/>
</dbReference>
<keyword evidence="4" id="KW-1185">Reference proteome</keyword>